<accession>A0A7R9AP54</accession>
<dbReference type="InterPro" id="IPR047115">
    <property type="entry name" value="ARSB"/>
</dbReference>
<evidence type="ECO:0000256" key="3">
    <source>
        <dbReference type="ARBA" id="ARBA00022723"/>
    </source>
</evidence>
<name>A0A7R9AP54_TIMSH</name>
<evidence type="ECO:0000256" key="6">
    <source>
        <dbReference type="ARBA" id="ARBA00023180"/>
    </source>
</evidence>
<dbReference type="InterPro" id="IPR017850">
    <property type="entry name" value="Alkaline_phosphatase_core_sf"/>
</dbReference>
<evidence type="ECO:0000313" key="8">
    <source>
        <dbReference type="EMBL" id="CAD7257390.1"/>
    </source>
</evidence>
<evidence type="ECO:0000256" key="5">
    <source>
        <dbReference type="ARBA" id="ARBA00022837"/>
    </source>
</evidence>
<dbReference type="InterPro" id="IPR000917">
    <property type="entry name" value="Sulfatase_N"/>
</dbReference>
<evidence type="ECO:0000259" key="7">
    <source>
        <dbReference type="Pfam" id="PF00884"/>
    </source>
</evidence>
<evidence type="ECO:0000256" key="2">
    <source>
        <dbReference type="ARBA" id="ARBA00008779"/>
    </source>
</evidence>
<dbReference type="CDD" id="cd16029">
    <property type="entry name" value="4-S"/>
    <property type="match status" value="1"/>
</dbReference>
<keyword evidence="6" id="KW-0325">Glycoprotein</keyword>
<dbReference type="PANTHER" id="PTHR10342:SF264">
    <property type="entry name" value="MIP05773P-RELATED"/>
    <property type="match status" value="1"/>
</dbReference>
<keyword evidence="3" id="KW-0479">Metal-binding</keyword>
<dbReference type="InterPro" id="IPR024607">
    <property type="entry name" value="Sulfatase_CS"/>
</dbReference>
<sequence length="772" mass="85979">MVLVYLYVMSSLLASRCLLLVLLPSLCCAALFGRPHIIFILADDMWSNNLRGSVPQTNYKLPSSVVQQSKRQCSANALLSYLLRLYNNLRGSVLQTNYKLPSSVVQQSKRQCSANALLNYLLLLYNNLRGSVLQTNYKLPPSGWNDVSFHGSDQIPTPNIDALAFNGVILNSQYAQPVCTPSRAALMTGKYPIHTGETVIPCNVPLCPPLSKGMQGYPLLAAEPRGLPPGKLLPEYLRELGYTNRAIGKWHLGFYKRELTPTYRGFDSHLGYWTGFVSYYDYILQDKVIQRKDKLRHSITRYSSFLMKQYKDGEFSGFDLRRNLTLARDLVGQYATDVFTDEAVRLISTHRETEPLFLYLAHLAPHAGNRGKLLEAPQEVVNKFDYIADPNRRTYAEEIRPRVVGKIYTLIFECDWLCKMESRPWSVPTLQFNPSIANRQCGKFSDPKFSGKCSCKSVGGLPSPVGSLIPRRRVSAMVSKLDDSVGRVTEALQRRGMLGDSIIVFMSDNGGSTIGDFPNWGSNYPLRGLKDTLWEGGVRVPGFIWSPLLQQTPRVSNQVMHITDWLPTLYTAAGGIPPLEGLDGVDQWEALLYDLPSPRREVLLNINEKTRTAAVRYQNYKLIIGSTNPDYNEYFGANWAAAVAPPYNSSAVTGSPAGVAVAQLYRSTYRSPTLTSRIPSLRWEASLQCTPDSPGSSCDPTVSKGGCVYDVERDPCETNDLAVDHPDLASSLRALLVRHRRTLVPQGNLPTDSFNADPAKWGGAWTTWGSGE</sequence>
<dbReference type="PROSITE" id="PS00523">
    <property type="entry name" value="SULFATASE_1"/>
    <property type="match status" value="1"/>
</dbReference>
<feature type="domain" description="Sulfatase N-terminal" evidence="7">
    <location>
        <begin position="143"/>
        <end position="574"/>
    </location>
</feature>
<dbReference type="PANTHER" id="PTHR10342">
    <property type="entry name" value="ARYLSULFATASE"/>
    <property type="match status" value="1"/>
</dbReference>
<dbReference type="GO" id="GO:0008484">
    <property type="term" value="F:sulfuric ester hydrolase activity"/>
    <property type="evidence" value="ECO:0007669"/>
    <property type="project" value="InterPro"/>
</dbReference>
<keyword evidence="4" id="KW-0378">Hydrolase</keyword>
<gene>
    <name evidence="8" type="ORF">TSIB3V08_LOCUS1656</name>
</gene>
<proteinExistence type="inferred from homology"/>
<dbReference type="EMBL" id="OC000470">
    <property type="protein sequence ID" value="CAD7257390.1"/>
    <property type="molecule type" value="Genomic_DNA"/>
</dbReference>
<evidence type="ECO:0000256" key="4">
    <source>
        <dbReference type="ARBA" id="ARBA00022801"/>
    </source>
</evidence>
<organism evidence="8">
    <name type="scientific">Timema shepardi</name>
    <name type="common">Walking stick</name>
    <dbReference type="NCBI Taxonomy" id="629360"/>
    <lineage>
        <taxon>Eukaryota</taxon>
        <taxon>Metazoa</taxon>
        <taxon>Ecdysozoa</taxon>
        <taxon>Arthropoda</taxon>
        <taxon>Hexapoda</taxon>
        <taxon>Insecta</taxon>
        <taxon>Pterygota</taxon>
        <taxon>Neoptera</taxon>
        <taxon>Polyneoptera</taxon>
        <taxon>Phasmatodea</taxon>
        <taxon>Timematodea</taxon>
        <taxon>Timematoidea</taxon>
        <taxon>Timematidae</taxon>
        <taxon>Timema</taxon>
    </lineage>
</organism>
<comment type="cofactor">
    <cofactor evidence="1">
        <name>Ca(2+)</name>
        <dbReference type="ChEBI" id="CHEBI:29108"/>
    </cofactor>
</comment>
<protein>
    <recommendedName>
        <fullName evidence="7">Sulfatase N-terminal domain-containing protein</fullName>
    </recommendedName>
</protein>
<dbReference type="Gene3D" id="3.40.720.10">
    <property type="entry name" value="Alkaline Phosphatase, subunit A"/>
    <property type="match status" value="1"/>
</dbReference>
<keyword evidence="5" id="KW-0106">Calcium</keyword>
<dbReference type="Pfam" id="PF00884">
    <property type="entry name" value="Sulfatase"/>
    <property type="match status" value="1"/>
</dbReference>
<reference evidence="8" key="1">
    <citation type="submission" date="2020-11" db="EMBL/GenBank/DDBJ databases">
        <authorList>
            <person name="Tran Van P."/>
        </authorList>
    </citation>
    <scope>NUCLEOTIDE SEQUENCE</scope>
</reference>
<evidence type="ECO:0000256" key="1">
    <source>
        <dbReference type="ARBA" id="ARBA00001913"/>
    </source>
</evidence>
<dbReference type="Gene3D" id="3.30.1120.10">
    <property type="match status" value="1"/>
</dbReference>
<dbReference type="GO" id="GO:0046872">
    <property type="term" value="F:metal ion binding"/>
    <property type="evidence" value="ECO:0007669"/>
    <property type="project" value="UniProtKB-KW"/>
</dbReference>
<dbReference type="SUPFAM" id="SSF53649">
    <property type="entry name" value="Alkaline phosphatase-like"/>
    <property type="match status" value="1"/>
</dbReference>
<comment type="similarity">
    <text evidence="2">Belongs to the sulfatase family.</text>
</comment>
<dbReference type="AlphaFoldDB" id="A0A7R9AP54"/>